<dbReference type="Pfam" id="PF11107">
    <property type="entry name" value="FANCF"/>
    <property type="match status" value="1"/>
</dbReference>
<gene>
    <name evidence="1" type="ORF">RJ639_012401</name>
</gene>
<comment type="caution">
    <text evidence="1">The sequence shown here is derived from an EMBL/GenBank/DDBJ whole genome shotgun (WGS) entry which is preliminary data.</text>
</comment>
<organism evidence="1 2">
    <name type="scientific">Escallonia herrerae</name>
    <dbReference type="NCBI Taxonomy" id="1293975"/>
    <lineage>
        <taxon>Eukaryota</taxon>
        <taxon>Viridiplantae</taxon>
        <taxon>Streptophyta</taxon>
        <taxon>Embryophyta</taxon>
        <taxon>Tracheophyta</taxon>
        <taxon>Spermatophyta</taxon>
        <taxon>Magnoliopsida</taxon>
        <taxon>eudicotyledons</taxon>
        <taxon>Gunneridae</taxon>
        <taxon>Pentapetalae</taxon>
        <taxon>asterids</taxon>
        <taxon>campanulids</taxon>
        <taxon>Escalloniales</taxon>
        <taxon>Escalloniaceae</taxon>
        <taxon>Escallonia</taxon>
    </lineage>
</organism>
<evidence type="ECO:0000313" key="2">
    <source>
        <dbReference type="Proteomes" id="UP001188597"/>
    </source>
</evidence>
<dbReference type="EMBL" id="JAVXUP010001463">
    <property type="protein sequence ID" value="KAK3011323.1"/>
    <property type="molecule type" value="Genomic_DNA"/>
</dbReference>
<dbReference type="InterPro" id="IPR035428">
    <property type="entry name" value="FANCF"/>
</dbReference>
<dbReference type="PANTHER" id="PTHR14449">
    <property type="entry name" value="FANCONI ANEMIA GROUP F PROTEIN FANCF"/>
    <property type="match status" value="1"/>
</dbReference>
<name>A0AA89AR96_9ASTE</name>
<protein>
    <submittedName>
        <fullName evidence="1">Uncharacterized protein</fullName>
    </submittedName>
</protein>
<dbReference type="GO" id="GO:0036297">
    <property type="term" value="P:interstrand cross-link repair"/>
    <property type="evidence" value="ECO:0007669"/>
    <property type="project" value="InterPro"/>
</dbReference>
<dbReference type="GO" id="GO:0043240">
    <property type="term" value="C:Fanconi anaemia nuclear complex"/>
    <property type="evidence" value="ECO:0007669"/>
    <property type="project" value="InterPro"/>
</dbReference>
<proteinExistence type="predicted"/>
<sequence length="453" mass="51664">MGWSHPDISLEDLLTLIKGFVDILILASGYQSSGQYAQWDAQNIKKAFQWGLFFEDVFRSLSRYDDPQDAIKELDATILMMTSSPYFPQGLAHLSSTTLSNARLFIMEHLIHTLPLSDTHLRSVVEATIETDFEELQRTESNCLRVYLDKLMLHSTSLDAISDGRDLTGNSRIPYPNVVQNRKLESCNGNFTQFAIQELMRRQVAVSEISSAESGLAILSTIIRQSNWIKLDNGSHEEHPRKATAAILHCSSSFVDMPSSSVLHILATSSRDKGHLVESDIWNRWRTRSLTYLLDKRTIRLVSGANILFSAPKSQWLQVFERLNITAKSSKDNICETLELLLLGCTASRWPTLLEQFMSVRFGFLTISKVYNDVRNLVLGRTQAYYREEEFIDPKERVVLEHLEVTLSDRIHQLWKLSPTLAAIAIPSWSQLMRLYVSELESQFKGDPSIIRF</sequence>
<reference evidence="1" key="1">
    <citation type="submission" date="2022-12" db="EMBL/GenBank/DDBJ databases">
        <title>Draft genome assemblies for two species of Escallonia (Escalloniales).</title>
        <authorList>
            <person name="Chanderbali A."/>
            <person name="Dervinis C."/>
            <person name="Anghel I."/>
            <person name="Soltis D."/>
            <person name="Soltis P."/>
            <person name="Zapata F."/>
        </authorList>
    </citation>
    <scope>NUCLEOTIDE SEQUENCE</scope>
    <source>
        <strain evidence="1">UCBG64.0493</strain>
        <tissue evidence="1">Leaf</tissue>
    </source>
</reference>
<keyword evidence="2" id="KW-1185">Reference proteome</keyword>
<evidence type="ECO:0000313" key="1">
    <source>
        <dbReference type="EMBL" id="KAK3011323.1"/>
    </source>
</evidence>
<dbReference type="Proteomes" id="UP001188597">
    <property type="component" value="Unassembled WGS sequence"/>
</dbReference>
<dbReference type="PANTHER" id="PTHR14449:SF2">
    <property type="entry name" value="FANCONI ANEMIA GROUP F PROTEIN"/>
    <property type="match status" value="1"/>
</dbReference>
<dbReference type="AlphaFoldDB" id="A0AA89AR96"/>
<accession>A0AA89AR96</accession>